<gene>
    <name evidence="1" type="ORF">AVEN_46503_1</name>
</gene>
<dbReference type="EMBL" id="BGPR01000674">
    <property type="protein sequence ID" value="GBM31073.1"/>
    <property type="molecule type" value="Genomic_DNA"/>
</dbReference>
<evidence type="ECO:0000313" key="2">
    <source>
        <dbReference type="Proteomes" id="UP000499080"/>
    </source>
</evidence>
<name>A0A4Y2EP51_ARAVE</name>
<dbReference type="AlphaFoldDB" id="A0A4Y2EP51"/>
<comment type="caution">
    <text evidence="1">The sequence shown here is derived from an EMBL/GenBank/DDBJ whole genome shotgun (WGS) entry which is preliminary data.</text>
</comment>
<accession>A0A4Y2EP51</accession>
<sequence>MLEHVEGAWHTETSIRLPNMSHTCSNGLRSGDLRPRHLCGIVSNLQITLCNYTVFQAELAVMISPCVGFQKVKINILRIASHPSRLRSSRSRSEVVISQRKF</sequence>
<reference evidence="1 2" key="1">
    <citation type="journal article" date="2019" name="Sci. Rep.">
        <title>Orb-weaving spider Araneus ventricosus genome elucidates the spidroin gene catalogue.</title>
        <authorList>
            <person name="Kono N."/>
            <person name="Nakamura H."/>
            <person name="Ohtoshi R."/>
            <person name="Moran D.A.P."/>
            <person name="Shinohara A."/>
            <person name="Yoshida Y."/>
            <person name="Fujiwara M."/>
            <person name="Mori M."/>
            <person name="Tomita M."/>
            <person name="Arakawa K."/>
        </authorList>
    </citation>
    <scope>NUCLEOTIDE SEQUENCE [LARGE SCALE GENOMIC DNA]</scope>
</reference>
<organism evidence="1 2">
    <name type="scientific">Araneus ventricosus</name>
    <name type="common">Orbweaver spider</name>
    <name type="synonym">Epeira ventricosa</name>
    <dbReference type="NCBI Taxonomy" id="182803"/>
    <lineage>
        <taxon>Eukaryota</taxon>
        <taxon>Metazoa</taxon>
        <taxon>Ecdysozoa</taxon>
        <taxon>Arthropoda</taxon>
        <taxon>Chelicerata</taxon>
        <taxon>Arachnida</taxon>
        <taxon>Araneae</taxon>
        <taxon>Araneomorphae</taxon>
        <taxon>Entelegynae</taxon>
        <taxon>Araneoidea</taxon>
        <taxon>Araneidae</taxon>
        <taxon>Araneus</taxon>
    </lineage>
</organism>
<keyword evidence="2" id="KW-1185">Reference proteome</keyword>
<dbReference type="Proteomes" id="UP000499080">
    <property type="component" value="Unassembled WGS sequence"/>
</dbReference>
<evidence type="ECO:0000313" key="1">
    <source>
        <dbReference type="EMBL" id="GBM31073.1"/>
    </source>
</evidence>
<protein>
    <submittedName>
        <fullName evidence="1">Uncharacterized protein</fullName>
    </submittedName>
</protein>
<proteinExistence type="predicted"/>